<feature type="transmembrane region" description="Helical" evidence="1">
    <location>
        <begin position="12"/>
        <end position="30"/>
    </location>
</feature>
<dbReference type="EMBL" id="CAJNOM010001495">
    <property type="protein sequence ID" value="CAF1610177.1"/>
    <property type="molecule type" value="Genomic_DNA"/>
</dbReference>
<dbReference type="Proteomes" id="UP000663877">
    <property type="component" value="Unassembled WGS sequence"/>
</dbReference>
<evidence type="ECO:0000313" key="2">
    <source>
        <dbReference type="EMBL" id="CAF1388184.1"/>
    </source>
</evidence>
<evidence type="ECO:0000313" key="3">
    <source>
        <dbReference type="EMBL" id="CAF1610177.1"/>
    </source>
</evidence>
<reference evidence="2" key="1">
    <citation type="submission" date="2021-02" db="EMBL/GenBank/DDBJ databases">
        <authorList>
            <person name="Nowell W R."/>
        </authorList>
    </citation>
    <scope>NUCLEOTIDE SEQUENCE</scope>
</reference>
<accession>A0A815JXR8</accession>
<keyword evidence="1" id="KW-0472">Membrane</keyword>
<evidence type="ECO:0000313" key="5">
    <source>
        <dbReference type="Proteomes" id="UP000663877"/>
    </source>
</evidence>
<comment type="caution">
    <text evidence="2">The sequence shown here is derived from an EMBL/GenBank/DDBJ whole genome shotgun (WGS) entry which is preliminary data.</text>
</comment>
<sequence length="545" mass="61680">MLSLRLHIRRYYLFVFASCLTISVVWHLQFGNNGIDKSTSDNNLLVYSALNQLGNNSKLAIHPLLFSHGRIIIDFPEQLELGGASAMNYLHCTLVAAGFNSLMHIPNPRSIWKNCSRSITKDFNLTSQDIVIIPELAYKPIVASWRSLGARVIVYMLGLHLPLVEQHHTDIIWAPSTTYTRDLYLATGKQVLFAPLEQRMYKYQKIDLEVSNVTDKQTSIYINLKSKENLVFIDNDSNFPSSLQTALEQLPLEPRVTFKVLAHIPPHEVPSWFRRAKVVVDLGVVGAERINNEGALFDAIVLVANTLNGMDPNDFPVPNEFKLDFYLVTSSLEEESAVIPFALHCAVHHPLSRIEARIQNLTQFKRNHDMILKLLKEVTNLSRDWLLLSQRTQNDSPTFIDESKFIITIDPRNMLVNEHLLNTLVHLLSDKPSVTLPGSCFGSAAKVIGNVAIWQSNAFGKAVPKYVSKVVKINSTILEQQIINVYALRKNPGSRNGYRLASALYTTQQQKLLQVMLPIAVPRFTEIMKNFVMVYPKSMVMEAQF</sequence>
<dbReference type="EMBL" id="CAJNOI010001156">
    <property type="protein sequence ID" value="CAF1388184.1"/>
    <property type="molecule type" value="Genomic_DNA"/>
</dbReference>
<evidence type="ECO:0000313" key="4">
    <source>
        <dbReference type="Proteomes" id="UP000663832"/>
    </source>
</evidence>
<evidence type="ECO:0000256" key="1">
    <source>
        <dbReference type="SAM" id="Phobius"/>
    </source>
</evidence>
<proteinExistence type="predicted"/>
<organism evidence="2 5">
    <name type="scientific">Adineta steineri</name>
    <dbReference type="NCBI Taxonomy" id="433720"/>
    <lineage>
        <taxon>Eukaryota</taxon>
        <taxon>Metazoa</taxon>
        <taxon>Spiralia</taxon>
        <taxon>Gnathifera</taxon>
        <taxon>Rotifera</taxon>
        <taxon>Eurotatoria</taxon>
        <taxon>Bdelloidea</taxon>
        <taxon>Adinetida</taxon>
        <taxon>Adinetidae</taxon>
        <taxon>Adineta</taxon>
    </lineage>
</organism>
<protein>
    <submittedName>
        <fullName evidence="2">Uncharacterized protein</fullName>
    </submittedName>
</protein>
<gene>
    <name evidence="2" type="ORF">BJG266_LOCUS36962</name>
    <name evidence="3" type="ORF">QVE165_LOCUS53935</name>
</gene>
<keyword evidence="1" id="KW-0812">Transmembrane</keyword>
<name>A0A815JXR8_9BILA</name>
<dbReference type="OrthoDB" id="10028398at2759"/>
<dbReference type="AlphaFoldDB" id="A0A815JXR8"/>
<keyword evidence="4" id="KW-1185">Reference proteome</keyword>
<dbReference type="Proteomes" id="UP000663832">
    <property type="component" value="Unassembled WGS sequence"/>
</dbReference>
<keyword evidence="1" id="KW-1133">Transmembrane helix</keyword>